<dbReference type="InterPro" id="IPR032675">
    <property type="entry name" value="LRR_dom_sf"/>
</dbReference>
<feature type="transmembrane region" description="Helical" evidence="5">
    <location>
        <begin position="1444"/>
        <end position="1462"/>
    </location>
</feature>
<feature type="signal peptide" evidence="6">
    <location>
        <begin position="1"/>
        <end position="21"/>
    </location>
</feature>
<dbReference type="SUPFAM" id="SSF52047">
    <property type="entry name" value="RNI-like"/>
    <property type="match status" value="1"/>
</dbReference>
<dbReference type="Pfam" id="PF00560">
    <property type="entry name" value="LRR_1"/>
    <property type="match status" value="3"/>
</dbReference>
<dbReference type="Gene3D" id="3.80.10.10">
    <property type="entry name" value="Ribonuclease Inhibitor"/>
    <property type="match status" value="4"/>
</dbReference>
<evidence type="ECO:0000313" key="9">
    <source>
        <dbReference type="Proteomes" id="UP000041254"/>
    </source>
</evidence>
<feature type="transmembrane region" description="Helical" evidence="5">
    <location>
        <begin position="1118"/>
        <end position="1136"/>
    </location>
</feature>
<dbReference type="InParanoid" id="A0A0G4GNH9"/>
<feature type="region of interest" description="Disordered" evidence="4">
    <location>
        <begin position="1789"/>
        <end position="1811"/>
    </location>
</feature>
<dbReference type="SUPFAM" id="SSF57184">
    <property type="entry name" value="Growth factor receptor domain"/>
    <property type="match status" value="1"/>
</dbReference>
<keyword evidence="3 5" id="KW-0472">Membrane</keyword>
<evidence type="ECO:0000256" key="2">
    <source>
        <dbReference type="ARBA" id="ARBA00022737"/>
    </source>
</evidence>
<dbReference type="PANTHER" id="PTHR48057">
    <property type="entry name" value="LEUCINE-RICH REPEAT SERINE/THREONINE-PROTEIN KINASE 1"/>
    <property type="match status" value="1"/>
</dbReference>
<keyword evidence="9" id="KW-1185">Reference proteome</keyword>
<keyword evidence="2" id="KW-0677">Repeat</keyword>
<dbReference type="SMART" id="SM00369">
    <property type="entry name" value="LRR_TYP"/>
    <property type="match status" value="6"/>
</dbReference>
<protein>
    <recommendedName>
        <fullName evidence="7">EGF-like domain-containing protein</fullName>
    </recommendedName>
</protein>
<feature type="transmembrane region" description="Helical" evidence="5">
    <location>
        <begin position="1474"/>
        <end position="1493"/>
    </location>
</feature>
<dbReference type="FunFam" id="3.80.10.10:FF:000095">
    <property type="entry name" value="LRR receptor-like serine/threonine-protein kinase GSO1"/>
    <property type="match status" value="1"/>
</dbReference>
<dbReference type="Pfam" id="PF13855">
    <property type="entry name" value="LRR_8"/>
    <property type="match status" value="1"/>
</dbReference>
<feature type="domain" description="EGF-like" evidence="7">
    <location>
        <begin position="839"/>
        <end position="852"/>
    </location>
</feature>
<dbReference type="PhylomeDB" id="A0A0G4GNH9"/>
<feature type="region of interest" description="Disordered" evidence="4">
    <location>
        <begin position="1842"/>
        <end position="1864"/>
    </location>
</feature>
<dbReference type="InterPro" id="IPR001611">
    <property type="entry name" value="Leu-rich_rpt"/>
</dbReference>
<keyword evidence="5" id="KW-1133">Transmembrane helix</keyword>
<feature type="transmembrane region" description="Helical" evidence="5">
    <location>
        <begin position="1341"/>
        <end position="1363"/>
    </location>
</feature>
<keyword evidence="5" id="KW-0812">Transmembrane</keyword>
<keyword evidence="1" id="KW-0433">Leucine-rich repeat</keyword>
<feature type="transmembrane region" description="Helical" evidence="5">
    <location>
        <begin position="1410"/>
        <end position="1432"/>
    </location>
</feature>
<reference evidence="8 9" key="1">
    <citation type="submission" date="2014-11" db="EMBL/GenBank/DDBJ databases">
        <authorList>
            <person name="Zhu J."/>
            <person name="Qi W."/>
            <person name="Song R."/>
        </authorList>
    </citation>
    <scope>NUCLEOTIDE SEQUENCE [LARGE SCALE GENOMIC DNA]</scope>
</reference>
<gene>
    <name evidence="8" type="ORF">Vbra_2293</name>
</gene>
<dbReference type="EMBL" id="CDMY01000738">
    <property type="protein sequence ID" value="CEM31852.1"/>
    <property type="molecule type" value="Genomic_DNA"/>
</dbReference>
<feature type="transmembrane region" description="Helical" evidence="5">
    <location>
        <begin position="1184"/>
        <end position="1207"/>
    </location>
</feature>
<dbReference type="InterPro" id="IPR009030">
    <property type="entry name" value="Growth_fac_rcpt_cys_sf"/>
</dbReference>
<accession>A0A0G4GNH9</accession>
<evidence type="ECO:0000313" key="8">
    <source>
        <dbReference type="EMBL" id="CEM31852.1"/>
    </source>
</evidence>
<dbReference type="VEuPathDB" id="CryptoDB:Vbra_2293"/>
<evidence type="ECO:0000256" key="4">
    <source>
        <dbReference type="SAM" id="MobiDB-lite"/>
    </source>
</evidence>
<dbReference type="InterPro" id="IPR000742">
    <property type="entry name" value="EGF"/>
</dbReference>
<dbReference type="InterPro" id="IPR003591">
    <property type="entry name" value="Leu-rich_rpt_typical-subtyp"/>
</dbReference>
<sequence>MMDCSFRLVQLLLAALLSVQAAPSRGRRGLLTRRAQQPSGSCQWHGKWTRCDKWDLLSDLVVFRPTVTATGNSSRTSLILPLDEMEDLSTSECGPCQADADALSRLLAKIGLVNETDRSAFAVDFCNASFIVCIRLPDGAEGYLLLLWGNRGGGFEVTEWRANLRTTVDFPRDIYELKHILGLWISSVPFEGQLMDEVGNMTSLRLLYIRRTIMNGTIPKSINKLTSLKALDIIGSSQKSLSFSGQLPYLNLPSLELLGITDAALNGPFSVANLMQIKYLTLERAGLHLGSIPSTLGHNLTSLVLENVSLSGLIPNSLGELHHLETLDLQRNNLSGRIPMFLRNLTRLRHLRLQSNSLYGSLPDGFGSNWPDLEELELQENQLSGFLPASLSKAKNIRRIDLHSQGKADEGFSGGLPPEWGLLTNLDHLDLGYNNLNGTIPEQWGNFSQLRELYLEWNKLSGTLDALGLPPQLKKLHLSHNKFNGPVPDGLAECAELKELVADNNNLGALPSSLDKWTNLTKLSLSNNNMTGTLPSLSPIKRLRTVDLSCNRIEGFTGNGFLPETLEDINFDTNALAIIPASWHYLPAAKKLRLSNNSFTATTWPEWFETAKGYCANDRISTLSEAKEWLSAKDPPDWPVLRELDVSFNSLHIDVTDFLQGFRALPSLSNLTCTECQLKGNLTCAVLHHFDRDDGYVTLKDSFEALAATGILTLAFNHITAVDTSGEPLKKLARDIDLRNNSLERFDVPDSPSDWPSYVNLKNNTNLRLFVNTTMEIKDCAELTAMRDRGIQALVRNPNWPERNDENGGSNGQGSECTSVCGRLNDIHLDHSINPTALCRCIPGYGGAGDKCEECPAGFYSNHDAGTHMCHPCRDTETSKAGKDECDCKEDHFKNASKMCQKNCEIGYERDDDICRKCPSGQYGKIENGKATCEQCGADLISPEGSTEKELCYCTNGFIKHSNKLKCEKCIEDMQGLDCEEPIKNRSLVPTKKGFYLLSYDDKMTTYAAKNTTLPVVIPCPFKQACDGVDEDTGLTKCLSEKGSKYRGFVCGLCEKEYARRGPTQPCHPCGEVHWNILAAIALIVASLVAIFGLAWLAERAGTRPRDDVIPALFKLGLNHLTSISVLAMLVLSISYDVKHLSKVIVPTSRLFTWDGGMPFAYGSWECIIARWDRDDNAVLWRHAAWIAVPLVCLIVIPAIGAVFVWGHKRLQRCWRRRRPTAAERRSSSQEDATRNVARDESRDTPRDVAARDVARDVARVGRRDCCARMKTAADQRAALFIIILTFTHPTVTRNMLMLLRCREHKIKDSNKLLSWPDVNPDLRCQEGLHLNFFRIGVLGLMLWSFSPVIIGVVLLCCIHDQLHSPKMRKRFGFLYQGYKRAYAYWDAVFALRRVLVLLISHMVVNDPNLQLHCWAIVAFICLTAHLIVSPFDHRHMNLLNRMESQGLIIWLASIMLLSVILHEARDVNRGDAVYINVSMLMLAMVLNLYHYFSLLSLIFRHALSQVAEKKENVDRTLRVRTTFGLTAFSSLLSLREAPVLACVPIASCLSRLMRQLLEWHTRREEQRRMRLGKVWLDWNTGKLSLMEQPATDNMSHNTASSPDIVIHGKTQYDRLSGVVRFAKSLYRGGGTEEWWIARKRELVMRMLTAAMQEAVDLLQIKEVPPDFLDFLWSYCFVLHSPYMKKETLRREPSISPDEPRDVAIQERPVIQSSHSQLCQQSTMETRRGSVWVRDLAESDKSFVASERFAADCAKSGMTLHDLQSKLLLVVDKLVTFQNMYEENIHLSKRTRSPKVRSPSGRNVAKEDKSFVQSVTGTDDVLETHEHIGGWRELYAAYENAKQKERHGRPRSTSAQTYESEHEGGVDVERLMTGVERMMAAHVSGGVSEGVLGEGQLDESEQGLSYGEGHT</sequence>
<dbReference type="PROSITE" id="PS51450">
    <property type="entry name" value="LRR"/>
    <property type="match status" value="2"/>
</dbReference>
<dbReference type="PROSITE" id="PS01186">
    <property type="entry name" value="EGF_2"/>
    <property type="match status" value="1"/>
</dbReference>
<evidence type="ECO:0000259" key="7">
    <source>
        <dbReference type="PROSITE" id="PS01186"/>
    </source>
</evidence>
<feature type="chain" id="PRO_5005190723" description="EGF-like domain-containing protein" evidence="6">
    <location>
        <begin position="22"/>
        <end position="1911"/>
    </location>
</feature>
<evidence type="ECO:0000256" key="1">
    <source>
        <dbReference type="ARBA" id="ARBA00022614"/>
    </source>
</evidence>
<dbReference type="STRING" id="1169540.A0A0G4GNH9"/>
<dbReference type="InterPro" id="IPR025875">
    <property type="entry name" value="Leu-rich_rpt_4"/>
</dbReference>
<dbReference type="Gene3D" id="2.10.50.10">
    <property type="entry name" value="Tumor Necrosis Factor Receptor, subunit A, domain 2"/>
    <property type="match status" value="2"/>
</dbReference>
<keyword evidence="6" id="KW-0732">Signal</keyword>
<dbReference type="SUPFAM" id="SSF52058">
    <property type="entry name" value="L domain-like"/>
    <property type="match status" value="1"/>
</dbReference>
<feature type="transmembrane region" description="Helical" evidence="5">
    <location>
        <begin position="1073"/>
        <end position="1097"/>
    </location>
</feature>
<evidence type="ECO:0000256" key="3">
    <source>
        <dbReference type="ARBA" id="ARBA00023136"/>
    </source>
</evidence>
<evidence type="ECO:0000256" key="5">
    <source>
        <dbReference type="SAM" id="Phobius"/>
    </source>
</evidence>
<proteinExistence type="predicted"/>
<dbReference type="SMART" id="SM01411">
    <property type="entry name" value="Ephrin_rec_like"/>
    <property type="match status" value="2"/>
</dbReference>
<feature type="region of interest" description="Disordered" evidence="4">
    <location>
        <begin position="1222"/>
        <end position="1249"/>
    </location>
</feature>
<dbReference type="Pfam" id="PF12799">
    <property type="entry name" value="LRR_4"/>
    <property type="match status" value="1"/>
</dbReference>
<dbReference type="OrthoDB" id="676979at2759"/>
<evidence type="ECO:0000256" key="6">
    <source>
        <dbReference type="SAM" id="SignalP"/>
    </source>
</evidence>
<feature type="region of interest" description="Disordered" evidence="4">
    <location>
        <begin position="1889"/>
        <end position="1911"/>
    </location>
</feature>
<name>A0A0G4GNH9_VITBC</name>
<dbReference type="InterPro" id="IPR052595">
    <property type="entry name" value="LRRC69/RLP"/>
</dbReference>
<organism evidence="8 9">
    <name type="scientific">Vitrella brassicaformis (strain CCMP3155)</name>
    <dbReference type="NCBI Taxonomy" id="1169540"/>
    <lineage>
        <taxon>Eukaryota</taxon>
        <taxon>Sar</taxon>
        <taxon>Alveolata</taxon>
        <taxon>Colpodellida</taxon>
        <taxon>Vitrellaceae</taxon>
        <taxon>Vitrella</taxon>
    </lineage>
</organism>
<dbReference type="Proteomes" id="UP000041254">
    <property type="component" value="Unassembled WGS sequence"/>
</dbReference>
<dbReference type="FunFam" id="3.80.10.10:FF:000041">
    <property type="entry name" value="LRR receptor-like serine/threonine-protein kinase ERECTA"/>
    <property type="match status" value="1"/>
</dbReference>
<feature type="transmembrane region" description="Helical" evidence="5">
    <location>
        <begin position="1278"/>
        <end position="1300"/>
    </location>
</feature>